<proteinExistence type="inferred from homology"/>
<evidence type="ECO:0000256" key="5">
    <source>
        <dbReference type="ARBA" id="ARBA00022695"/>
    </source>
</evidence>
<evidence type="ECO:0000256" key="6">
    <source>
        <dbReference type="ARBA" id="ARBA00022723"/>
    </source>
</evidence>
<keyword evidence="4 11" id="KW-0808">Transferase</keyword>
<keyword evidence="12" id="KW-1185">Reference proteome</keyword>
<comment type="similarity">
    <text evidence="2">Belongs to the galactose-1-phosphate uridylyltransferase type 1 family.</text>
</comment>
<organism evidence="11 12">
    <name type="scientific">Epichloe bromicola</name>
    <dbReference type="NCBI Taxonomy" id="79588"/>
    <lineage>
        <taxon>Eukaryota</taxon>
        <taxon>Fungi</taxon>
        <taxon>Dikarya</taxon>
        <taxon>Ascomycota</taxon>
        <taxon>Pezizomycotina</taxon>
        <taxon>Sordariomycetes</taxon>
        <taxon>Hypocreomycetidae</taxon>
        <taxon>Hypocreales</taxon>
        <taxon>Clavicipitaceae</taxon>
        <taxon>Epichloe</taxon>
    </lineage>
</organism>
<feature type="domain" description="Galactose-1-phosphate uridyl transferase C-terminal" evidence="10">
    <location>
        <begin position="90"/>
        <end position="254"/>
    </location>
</feature>
<keyword evidence="7" id="KW-0862">Zinc</keyword>
<reference evidence="12" key="1">
    <citation type="submission" date="2024-06" db="EMBL/GenBank/DDBJ databases">
        <title>Draft Genome Sequences of Epichloe bromicola Strains Isolated from Elymus ciliaris.</title>
        <authorList>
            <consortium name="Epichloe bromicola genome sequencing consortium"/>
            <person name="Miura A."/>
            <person name="Imano S."/>
            <person name="Ashida A."/>
            <person name="Sato I."/>
            <person name="Chiba S."/>
            <person name="Tanaka A."/>
            <person name="Camagna M."/>
            <person name="Takemoto D."/>
        </authorList>
    </citation>
    <scope>NUCLEOTIDE SEQUENCE [LARGE SCALE GENOMIC DNA]</scope>
    <source>
        <strain evidence="12">DP</strain>
    </source>
</reference>
<evidence type="ECO:0000256" key="1">
    <source>
        <dbReference type="ARBA" id="ARBA00001947"/>
    </source>
</evidence>
<evidence type="ECO:0000259" key="9">
    <source>
        <dbReference type="Pfam" id="PF01087"/>
    </source>
</evidence>
<evidence type="ECO:0000313" key="11">
    <source>
        <dbReference type="EMBL" id="GAB0134988.1"/>
    </source>
</evidence>
<dbReference type="InterPro" id="IPR005850">
    <property type="entry name" value="GalP_Utransf_C"/>
</dbReference>
<dbReference type="PANTHER" id="PTHR11943">
    <property type="entry name" value="GALACTOSE-1-PHOSPHATE URIDYLYLTRANSFERASE"/>
    <property type="match status" value="1"/>
</dbReference>
<accession>A0ABQ0CNG3</accession>
<keyword evidence="8" id="KW-0119">Carbohydrate metabolism</keyword>
<evidence type="ECO:0000256" key="3">
    <source>
        <dbReference type="ARBA" id="ARBA00016340"/>
    </source>
</evidence>
<dbReference type="Pfam" id="PF01087">
    <property type="entry name" value="GalP_UDP_transf"/>
    <property type="match status" value="1"/>
</dbReference>
<evidence type="ECO:0000256" key="8">
    <source>
        <dbReference type="ARBA" id="ARBA00023277"/>
    </source>
</evidence>
<dbReference type="PIRSF" id="PIRSF000808">
    <property type="entry name" value="GalT"/>
    <property type="match status" value="1"/>
</dbReference>
<gene>
    <name evidence="11" type="primary">g3340</name>
    <name evidence="11" type="ORF">EsDP_00003340</name>
</gene>
<dbReference type="Proteomes" id="UP001562357">
    <property type="component" value="Unassembled WGS sequence"/>
</dbReference>
<dbReference type="PANTHER" id="PTHR11943:SF1">
    <property type="entry name" value="GALACTOSE-1-PHOSPHATE URIDYLYLTRANSFERASE"/>
    <property type="match status" value="1"/>
</dbReference>
<feature type="domain" description="Galactose-1-phosphate uridyl transferase N-terminal" evidence="9">
    <location>
        <begin position="1"/>
        <end position="83"/>
    </location>
</feature>
<evidence type="ECO:0000259" key="10">
    <source>
        <dbReference type="Pfam" id="PF02744"/>
    </source>
</evidence>
<sequence>MTAREVLDIVEAWTRVYAMHLSPTSPMRTKGARGENHGPSFQDVGPLDMTSLRYMQVFDNNGEIVGCSNAHPHGQIWITSSMPDGPALELAQMSKYRKGHCGRHLLTDYARLEMDRRERVVWQNDAFLAVCPWWAVWPYDILLLPKRQVRGLVDLTETERFQFAEAILQVTRIYDNLFEMTFPYISALHQAPLNATQEELDSSHLHMHFSPPLLLPAIKKFFGGYELYAEPTREITPEVAASNLRRAGNQLSDVSSNGKAAEVSSQGGLVLEGSQESISCRRDGSSWWRRLTGISRRLRVAA</sequence>
<dbReference type="InterPro" id="IPR005849">
    <property type="entry name" value="GalP_Utransf_N"/>
</dbReference>
<keyword evidence="6" id="KW-0479">Metal-binding</keyword>
<evidence type="ECO:0000313" key="12">
    <source>
        <dbReference type="Proteomes" id="UP001562357"/>
    </source>
</evidence>
<dbReference type="InterPro" id="IPR036265">
    <property type="entry name" value="HIT-like_sf"/>
</dbReference>
<dbReference type="SUPFAM" id="SSF54197">
    <property type="entry name" value="HIT-like"/>
    <property type="match status" value="2"/>
</dbReference>
<dbReference type="InterPro" id="IPR001937">
    <property type="entry name" value="GalP_UDPtransf1"/>
</dbReference>
<evidence type="ECO:0000256" key="4">
    <source>
        <dbReference type="ARBA" id="ARBA00022679"/>
    </source>
</evidence>
<dbReference type="Pfam" id="PF02744">
    <property type="entry name" value="GalP_UDP_tr_C"/>
    <property type="match status" value="1"/>
</dbReference>
<evidence type="ECO:0000256" key="7">
    <source>
        <dbReference type="ARBA" id="ARBA00022833"/>
    </source>
</evidence>
<protein>
    <recommendedName>
        <fullName evidence="3">Galactose-1-phosphate uridylyltransferase</fullName>
    </recommendedName>
</protein>
<dbReference type="GO" id="GO:0016740">
    <property type="term" value="F:transferase activity"/>
    <property type="evidence" value="ECO:0007669"/>
    <property type="project" value="UniProtKB-KW"/>
</dbReference>
<keyword evidence="5" id="KW-0548">Nucleotidyltransferase</keyword>
<dbReference type="NCBIfam" id="TIGR00209">
    <property type="entry name" value="galT_1"/>
    <property type="match status" value="1"/>
</dbReference>
<comment type="cofactor">
    <cofactor evidence="1">
        <name>Zn(2+)</name>
        <dbReference type="ChEBI" id="CHEBI:29105"/>
    </cofactor>
</comment>
<evidence type="ECO:0000256" key="2">
    <source>
        <dbReference type="ARBA" id="ARBA00010951"/>
    </source>
</evidence>
<name>A0ABQ0CNG3_9HYPO</name>
<comment type="caution">
    <text evidence="11">The sequence shown here is derived from an EMBL/GenBank/DDBJ whole genome shotgun (WGS) entry which is preliminary data.</text>
</comment>
<dbReference type="EMBL" id="BAAFGZ010000105">
    <property type="protein sequence ID" value="GAB0134988.1"/>
    <property type="molecule type" value="Genomic_DNA"/>
</dbReference>
<dbReference type="Gene3D" id="3.30.428.10">
    <property type="entry name" value="HIT-like"/>
    <property type="match status" value="2"/>
</dbReference>